<dbReference type="InterPro" id="IPR036388">
    <property type="entry name" value="WH-like_DNA-bd_sf"/>
</dbReference>
<evidence type="ECO:0000256" key="1">
    <source>
        <dbReference type="ARBA" id="ARBA00022490"/>
    </source>
</evidence>
<dbReference type="PANTHER" id="PTHR34298:SF2">
    <property type="entry name" value="SEGREGATION AND CONDENSATION PROTEIN B"/>
    <property type="match status" value="1"/>
</dbReference>
<protein>
    <submittedName>
        <fullName evidence="5">SMC-Scp complex subunit ScpB</fullName>
    </submittedName>
</protein>
<reference evidence="5" key="2">
    <citation type="submission" date="2022-01" db="EMBL/GenBank/DDBJ databases">
        <authorList>
            <person name="Zivanovic Y."/>
            <person name="Moreira D."/>
            <person name="Lopez-Garcia P."/>
        </authorList>
    </citation>
    <scope>NUCLEOTIDE SEQUENCE</scope>
    <source>
        <strain evidence="5">G9</strain>
    </source>
</reference>
<keyword evidence="4" id="KW-0131">Cell cycle</keyword>
<evidence type="ECO:0000256" key="4">
    <source>
        <dbReference type="ARBA" id="ARBA00023306"/>
    </source>
</evidence>
<accession>A0ABT6EXR7</accession>
<evidence type="ECO:0000256" key="2">
    <source>
        <dbReference type="ARBA" id="ARBA00022618"/>
    </source>
</evidence>
<gene>
    <name evidence="5" type="primary">scpB</name>
    <name evidence="5" type="ORF">L3556_06550</name>
</gene>
<keyword evidence="3" id="KW-0159">Chromosome partition</keyword>
<keyword evidence="1" id="KW-0963">Cytoplasm</keyword>
<comment type="caution">
    <text evidence="5">The sequence shown here is derived from an EMBL/GenBank/DDBJ whole genome shotgun (WGS) entry which is preliminary data.</text>
</comment>
<dbReference type="SUPFAM" id="SSF46785">
    <property type="entry name" value="Winged helix' DNA-binding domain"/>
    <property type="match status" value="2"/>
</dbReference>
<keyword evidence="6" id="KW-1185">Reference proteome</keyword>
<dbReference type="Gene3D" id="1.10.10.10">
    <property type="entry name" value="Winged helix-like DNA-binding domain superfamily/Winged helix DNA-binding domain"/>
    <property type="match status" value="2"/>
</dbReference>
<dbReference type="PANTHER" id="PTHR34298">
    <property type="entry name" value="SEGREGATION AND CONDENSATION PROTEIN B"/>
    <property type="match status" value="1"/>
</dbReference>
<reference evidence="5" key="1">
    <citation type="journal article" date="2022" name="Genome Biol. Evol.">
        <title>A New Gene Family Diagnostic for Intracellular Biomineralization of Amorphous Ca Carbonates by Cyanobacteria.</title>
        <authorList>
            <person name="Benzerara K."/>
            <person name="Duprat E."/>
            <person name="Bitard-Feildel T."/>
            <person name="Caumes G."/>
            <person name="Cassier-Chauvat C."/>
            <person name="Chauvat F."/>
            <person name="Dezi M."/>
            <person name="Diop S.I."/>
            <person name="Gaschignard G."/>
            <person name="Gorgen S."/>
            <person name="Gugger M."/>
            <person name="Lopez-Garcia P."/>
            <person name="Millet M."/>
            <person name="Skouri-Panet F."/>
            <person name="Moreira D."/>
            <person name="Callebaut I."/>
        </authorList>
    </citation>
    <scope>NUCLEOTIDE SEQUENCE</scope>
    <source>
        <strain evidence="5">G9</strain>
    </source>
</reference>
<dbReference type="InterPro" id="IPR005234">
    <property type="entry name" value="ScpB_csome_segregation"/>
</dbReference>
<dbReference type="InterPro" id="IPR036390">
    <property type="entry name" value="WH_DNA-bd_sf"/>
</dbReference>
<keyword evidence="2" id="KW-0132">Cell division</keyword>
<dbReference type="NCBIfam" id="TIGR00281">
    <property type="entry name" value="SMC-Scp complex subunit ScpB"/>
    <property type="match status" value="1"/>
</dbReference>
<evidence type="ECO:0000313" key="6">
    <source>
        <dbReference type="Proteomes" id="UP001154265"/>
    </source>
</evidence>
<sequence>MEPDANLSLAVRLEAILYLKAQPLTLAQLADYAGSDRQDVELGLVELFNDYAHRHTALEIVETDAGYCLQLKEAYRDLVQTLVPVDLGIAAQRTLAMIAFRGPIAQSELVELRGSSAYQHVQELLTLGFVSRRRQNTGRSYWVQVTERFHQYFQVDNLPKLEQLNETEDGTAPLEPEG</sequence>
<name>A0ABT6EXR7_9SYNE</name>
<dbReference type="RefSeq" id="WP_277866502.1">
    <property type="nucleotide sequence ID" value="NZ_JAKKUT010000002.1"/>
</dbReference>
<organism evidence="5 6">
    <name type="scientific">Candidatus Synechococcus calcipolaris G9</name>
    <dbReference type="NCBI Taxonomy" id="1497997"/>
    <lineage>
        <taxon>Bacteria</taxon>
        <taxon>Bacillati</taxon>
        <taxon>Cyanobacteriota</taxon>
        <taxon>Cyanophyceae</taxon>
        <taxon>Synechococcales</taxon>
        <taxon>Synechococcaceae</taxon>
        <taxon>Synechococcus</taxon>
    </lineage>
</organism>
<proteinExistence type="predicted"/>
<evidence type="ECO:0000313" key="5">
    <source>
        <dbReference type="EMBL" id="MDG2990595.1"/>
    </source>
</evidence>
<dbReference type="EMBL" id="JAKKUT010000002">
    <property type="protein sequence ID" value="MDG2990595.1"/>
    <property type="molecule type" value="Genomic_DNA"/>
</dbReference>
<dbReference type="PIRSF" id="PIRSF019345">
    <property type="entry name" value="ScpB"/>
    <property type="match status" value="1"/>
</dbReference>
<dbReference type="Pfam" id="PF04079">
    <property type="entry name" value="SMC_ScpB"/>
    <property type="match status" value="1"/>
</dbReference>
<evidence type="ECO:0000256" key="3">
    <source>
        <dbReference type="ARBA" id="ARBA00022829"/>
    </source>
</evidence>
<dbReference type="Proteomes" id="UP001154265">
    <property type="component" value="Unassembled WGS sequence"/>
</dbReference>